<dbReference type="Proteomes" id="UP000693970">
    <property type="component" value="Unassembled WGS sequence"/>
</dbReference>
<protein>
    <submittedName>
        <fullName evidence="1">Uncharacterized protein</fullName>
    </submittedName>
</protein>
<evidence type="ECO:0000313" key="2">
    <source>
        <dbReference type="Proteomes" id="UP000693970"/>
    </source>
</evidence>
<accession>A0A9K3Q9A0</accession>
<sequence>MDCAWREDETLPPQYRVQSSNISESTSAMFERERNENWLEAIDGILKKISLRFQTSHEKYGGRTGVVERVYAEVLDCGSNVSDTGSWTPGEMVKCIASIGSLKGTKLHA</sequence>
<organism evidence="1 2">
    <name type="scientific">Nitzschia inconspicua</name>
    <dbReference type="NCBI Taxonomy" id="303405"/>
    <lineage>
        <taxon>Eukaryota</taxon>
        <taxon>Sar</taxon>
        <taxon>Stramenopiles</taxon>
        <taxon>Ochrophyta</taxon>
        <taxon>Bacillariophyta</taxon>
        <taxon>Bacillariophyceae</taxon>
        <taxon>Bacillariophycidae</taxon>
        <taxon>Bacillariales</taxon>
        <taxon>Bacillariaceae</taxon>
        <taxon>Nitzschia</taxon>
    </lineage>
</organism>
<reference evidence="1" key="1">
    <citation type="journal article" date="2021" name="Sci. Rep.">
        <title>Diploid genomic architecture of Nitzschia inconspicua, an elite biomass production diatom.</title>
        <authorList>
            <person name="Oliver A."/>
            <person name="Podell S."/>
            <person name="Pinowska A."/>
            <person name="Traller J.C."/>
            <person name="Smith S.R."/>
            <person name="McClure R."/>
            <person name="Beliaev A."/>
            <person name="Bohutskyi P."/>
            <person name="Hill E.A."/>
            <person name="Rabines A."/>
            <person name="Zheng H."/>
            <person name="Allen L.Z."/>
            <person name="Kuo A."/>
            <person name="Grigoriev I.V."/>
            <person name="Allen A.E."/>
            <person name="Hazlebeck D."/>
            <person name="Allen E.E."/>
        </authorList>
    </citation>
    <scope>NUCLEOTIDE SEQUENCE</scope>
    <source>
        <strain evidence="1">Hildebrandi</strain>
    </source>
</reference>
<keyword evidence="2" id="KW-1185">Reference proteome</keyword>
<dbReference type="EMBL" id="JAGRRH010000002">
    <property type="protein sequence ID" value="KAG7372929.1"/>
    <property type="molecule type" value="Genomic_DNA"/>
</dbReference>
<proteinExistence type="predicted"/>
<dbReference type="AlphaFoldDB" id="A0A9K3Q9A0"/>
<dbReference type="OrthoDB" id="103230at2759"/>
<gene>
    <name evidence="1" type="ORF">IV203_033653</name>
</gene>
<evidence type="ECO:0000313" key="1">
    <source>
        <dbReference type="EMBL" id="KAG7372929.1"/>
    </source>
</evidence>
<name>A0A9K3Q9A0_9STRA</name>
<comment type="caution">
    <text evidence="1">The sequence shown here is derived from an EMBL/GenBank/DDBJ whole genome shotgun (WGS) entry which is preliminary data.</text>
</comment>
<reference evidence="1" key="2">
    <citation type="submission" date="2021-04" db="EMBL/GenBank/DDBJ databases">
        <authorList>
            <person name="Podell S."/>
        </authorList>
    </citation>
    <scope>NUCLEOTIDE SEQUENCE</scope>
    <source>
        <strain evidence="1">Hildebrandi</strain>
    </source>
</reference>